<dbReference type="AlphaFoldDB" id="A0A7R9P365"/>
<evidence type="ECO:0000256" key="2">
    <source>
        <dbReference type="SAM" id="MobiDB-lite"/>
    </source>
</evidence>
<accession>A0A7R9P365</accession>
<proteinExistence type="predicted"/>
<dbReference type="PROSITE" id="PS50157">
    <property type="entry name" value="ZINC_FINGER_C2H2_2"/>
    <property type="match status" value="1"/>
</dbReference>
<feature type="compositionally biased region" description="Polar residues" evidence="2">
    <location>
        <begin position="243"/>
        <end position="253"/>
    </location>
</feature>
<feature type="domain" description="C2H2-type" evidence="3">
    <location>
        <begin position="88"/>
        <end position="118"/>
    </location>
</feature>
<keyword evidence="1" id="KW-0863">Zinc-finger</keyword>
<dbReference type="GO" id="GO:0008270">
    <property type="term" value="F:zinc ion binding"/>
    <property type="evidence" value="ECO:0007669"/>
    <property type="project" value="UniProtKB-KW"/>
</dbReference>
<evidence type="ECO:0000256" key="1">
    <source>
        <dbReference type="PROSITE-ProRule" id="PRU00042"/>
    </source>
</evidence>
<keyword evidence="1" id="KW-0479">Metal-binding</keyword>
<organism evidence="4">
    <name type="scientific">Timema californicum</name>
    <name type="common">California timema</name>
    <name type="synonym">Walking stick</name>
    <dbReference type="NCBI Taxonomy" id="61474"/>
    <lineage>
        <taxon>Eukaryota</taxon>
        <taxon>Metazoa</taxon>
        <taxon>Ecdysozoa</taxon>
        <taxon>Arthropoda</taxon>
        <taxon>Hexapoda</taxon>
        <taxon>Insecta</taxon>
        <taxon>Pterygota</taxon>
        <taxon>Neoptera</taxon>
        <taxon>Polyneoptera</taxon>
        <taxon>Phasmatodea</taxon>
        <taxon>Timematodea</taxon>
        <taxon>Timematoidea</taxon>
        <taxon>Timematidae</taxon>
        <taxon>Timema</taxon>
    </lineage>
</organism>
<dbReference type="EMBL" id="OE179231">
    <property type="protein sequence ID" value="CAD7568116.1"/>
    <property type="molecule type" value="Genomic_DNA"/>
</dbReference>
<evidence type="ECO:0000313" key="4">
    <source>
        <dbReference type="EMBL" id="CAD7568116.1"/>
    </source>
</evidence>
<feature type="compositionally biased region" description="Basic and acidic residues" evidence="2">
    <location>
        <begin position="263"/>
        <end position="275"/>
    </location>
</feature>
<name>A0A7R9P365_TIMCA</name>
<dbReference type="InterPro" id="IPR013087">
    <property type="entry name" value="Znf_C2H2_type"/>
</dbReference>
<protein>
    <submittedName>
        <fullName evidence="4">(California timema) hypothetical protein</fullName>
    </submittedName>
</protein>
<gene>
    <name evidence="4" type="ORF">TCMB3V08_LOCUS890</name>
</gene>
<feature type="region of interest" description="Disordered" evidence="2">
    <location>
        <begin position="243"/>
        <end position="281"/>
    </location>
</feature>
<reference evidence="4" key="1">
    <citation type="submission" date="2020-11" db="EMBL/GenBank/DDBJ databases">
        <authorList>
            <person name="Tran Van P."/>
        </authorList>
    </citation>
    <scope>NUCLEOTIDE SEQUENCE</scope>
</reference>
<feature type="region of interest" description="Disordered" evidence="2">
    <location>
        <begin position="210"/>
        <end position="229"/>
    </location>
</feature>
<keyword evidence="1" id="KW-0862">Zinc</keyword>
<evidence type="ECO:0000259" key="3">
    <source>
        <dbReference type="PROSITE" id="PS50157"/>
    </source>
</evidence>
<sequence>MISNIQMPITLFDDKMKNIHHYVNPNTIFSYIHSTEPVYSCPDCHHKFKNVWLVDSQPELNASFKNYVATAEQNACHSDASWEDSRRYQCPKCFKTYAQKRTLDRHLKASFIVKFSTPQVRRYTKYKTTPTLTRMEWTSFLCENGPFHLSLAGPAIWSPVHHLKTTQIDTQDSFHSEPVLSPQHKQTEIFQCEDCVTRLLGQDVFSKRCTPKHASSTSKDVSFERQEPGPSVHKIHFGQDVDSISSKQPNGQPCPQKVRRIGGRKEVRGENEGRSGDSAGFTSYKVESSPLPLALRYIQAANFFSLLRSDKYGLPTSSPSCAQTHPGCQLFLPLALRRIRAANFFSLLLSDTSGLPTNSPSCAQIHPGCHLLLPLDLRHIRAANLFSRLRSDQSGLPTSSPSYAQTNPGCQLFLPLALKPIRLPTCFPLALRHIRAANLFSLLRPDTSGLPT</sequence>